<dbReference type="RefSeq" id="WP_036677031.1">
    <property type="nucleotide sequence ID" value="NZ_CP009428.1"/>
</dbReference>
<feature type="binding site" evidence="3">
    <location>
        <position position="266"/>
    </location>
    <ligand>
        <name>Mg(2+)</name>
        <dbReference type="ChEBI" id="CHEBI:18420"/>
        <label>1</label>
    </ligand>
</feature>
<protein>
    <submittedName>
        <fullName evidence="4">Uncharacterized protein</fullName>
    </submittedName>
</protein>
<dbReference type="GO" id="GO:0046872">
    <property type="term" value="F:metal ion binding"/>
    <property type="evidence" value="ECO:0007669"/>
    <property type="project" value="UniProtKB-KW"/>
</dbReference>
<dbReference type="Pfam" id="PF03747">
    <property type="entry name" value="ADP_ribosyl_GH"/>
    <property type="match status" value="1"/>
</dbReference>
<evidence type="ECO:0000256" key="3">
    <source>
        <dbReference type="PIRSR" id="PIRSR605502-1"/>
    </source>
</evidence>
<comment type="caution">
    <text evidence="4">The sequence shown here is derived from an EMBL/GenBank/DDBJ whole genome shotgun (WGS) entry which is preliminary data.</text>
</comment>
<dbReference type="InterPro" id="IPR050792">
    <property type="entry name" value="ADP-ribosylglycohydrolase"/>
</dbReference>
<dbReference type="SUPFAM" id="SSF101478">
    <property type="entry name" value="ADP-ribosylglycohydrolase"/>
    <property type="match status" value="1"/>
</dbReference>
<proteinExistence type="inferred from homology"/>
<evidence type="ECO:0000313" key="5">
    <source>
        <dbReference type="Proteomes" id="UP000187465"/>
    </source>
</evidence>
<comment type="similarity">
    <text evidence="1">Belongs to the ADP-ribosylglycohydrolase family.</text>
</comment>
<keyword evidence="3" id="KW-0460">Magnesium</keyword>
<dbReference type="InterPro" id="IPR036705">
    <property type="entry name" value="Ribosyl_crysJ1_sf"/>
</dbReference>
<keyword evidence="2" id="KW-0378">Hydrolase</keyword>
<feature type="binding site" evidence="3">
    <location>
        <position position="265"/>
    </location>
    <ligand>
        <name>Mg(2+)</name>
        <dbReference type="ChEBI" id="CHEBI:18420"/>
        <label>1</label>
    </ligand>
</feature>
<evidence type="ECO:0000313" key="4">
    <source>
        <dbReference type="EMBL" id="OMD27926.1"/>
    </source>
</evidence>
<evidence type="ECO:0000256" key="2">
    <source>
        <dbReference type="ARBA" id="ARBA00022801"/>
    </source>
</evidence>
<feature type="binding site" evidence="3">
    <location>
        <position position="59"/>
    </location>
    <ligand>
        <name>Mg(2+)</name>
        <dbReference type="ChEBI" id="CHEBI:18420"/>
        <label>1</label>
    </ligand>
</feature>
<sequence>MWDKIKGGLYGLLIGDALGVPYEFRSAEQLPPLKHIEFTPPVGFQPTYRDVPAGTWSDDGAQALCLLESLIDKGTLELTDFADKLVDWYHEGRWAVAQQVFDIGIQTSRTLTTYYHGMSPYESGNTVPDGKGNGALMRVLPLALWHKGTDEQLVQNAHTQCLVTHGHICNQVCCALYVLIARELLQKQDFNLCYRTALSKLRKIYQQMPEHERELEENIQPDKVFYGEGSGYVVDSLFSACMILQTCTSYENAVKRAVALGNDTDTTACITGGLAGIRYGYEHIPQRWINQLRETDLVDQLLLRLQSA</sequence>
<dbReference type="AlphaFoldDB" id="A0A1R0X3F5"/>
<dbReference type="EMBL" id="MKQP01000034">
    <property type="protein sequence ID" value="OMD27926.1"/>
    <property type="molecule type" value="Genomic_DNA"/>
</dbReference>
<dbReference type="Gene3D" id="1.10.4080.10">
    <property type="entry name" value="ADP-ribosylation/Crystallin J1"/>
    <property type="match status" value="1"/>
</dbReference>
<feature type="binding site" evidence="3">
    <location>
        <position position="263"/>
    </location>
    <ligand>
        <name>Mg(2+)</name>
        <dbReference type="ChEBI" id="CHEBI:18420"/>
        <label>1</label>
    </ligand>
</feature>
<feature type="binding site" evidence="3">
    <location>
        <position position="57"/>
    </location>
    <ligand>
        <name>Mg(2+)</name>
        <dbReference type="ChEBI" id="CHEBI:18420"/>
        <label>1</label>
    </ligand>
</feature>
<organism evidence="4 5">
    <name type="scientific">Paenibacillus odorifer</name>
    <dbReference type="NCBI Taxonomy" id="189426"/>
    <lineage>
        <taxon>Bacteria</taxon>
        <taxon>Bacillati</taxon>
        <taxon>Bacillota</taxon>
        <taxon>Bacilli</taxon>
        <taxon>Bacillales</taxon>
        <taxon>Paenibacillaceae</taxon>
        <taxon>Paenibacillus</taxon>
    </lineage>
</organism>
<dbReference type="InterPro" id="IPR005502">
    <property type="entry name" value="Ribosyl_crysJ1"/>
</dbReference>
<dbReference type="PANTHER" id="PTHR16222">
    <property type="entry name" value="ADP-RIBOSYLGLYCOHYDROLASE"/>
    <property type="match status" value="1"/>
</dbReference>
<comment type="cofactor">
    <cofactor evidence="3">
        <name>Mg(2+)</name>
        <dbReference type="ChEBI" id="CHEBI:18420"/>
    </cofactor>
    <text evidence="3">Binds 2 magnesium ions per subunit.</text>
</comment>
<reference evidence="4 5" key="1">
    <citation type="submission" date="2016-10" db="EMBL/GenBank/DDBJ databases">
        <title>Paenibacillus species isolates.</title>
        <authorList>
            <person name="Beno S.M."/>
        </authorList>
    </citation>
    <scope>NUCLEOTIDE SEQUENCE [LARGE SCALE GENOMIC DNA]</scope>
    <source>
        <strain evidence="4 5">FSL H7-0604</strain>
    </source>
</reference>
<feature type="binding site" evidence="3">
    <location>
        <position position="58"/>
    </location>
    <ligand>
        <name>Mg(2+)</name>
        <dbReference type="ChEBI" id="CHEBI:18420"/>
        <label>1</label>
    </ligand>
</feature>
<evidence type="ECO:0000256" key="1">
    <source>
        <dbReference type="ARBA" id="ARBA00010702"/>
    </source>
</evidence>
<dbReference type="KEGG" id="pod:PODO_15855"/>
<name>A0A1R0X3F5_9BACL</name>
<keyword evidence="3" id="KW-0479">Metal-binding</keyword>
<dbReference type="GO" id="GO:0016787">
    <property type="term" value="F:hydrolase activity"/>
    <property type="evidence" value="ECO:0007669"/>
    <property type="project" value="UniProtKB-KW"/>
</dbReference>
<dbReference type="GeneID" id="31571666"/>
<accession>A0A1R0X3F5</accession>
<gene>
    <name evidence="4" type="ORF">BJP51_02105</name>
</gene>
<dbReference type="PANTHER" id="PTHR16222:SF24">
    <property type="entry name" value="ADP-RIBOSYLHYDROLASE ARH3"/>
    <property type="match status" value="1"/>
</dbReference>
<dbReference type="Proteomes" id="UP000187465">
    <property type="component" value="Unassembled WGS sequence"/>
</dbReference>